<dbReference type="CDD" id="cd05236">
    <property type="entry name" value="FAR-N_SDR_e"/>
    <property type="match status" value="1"/>
</dbReference>
<dbReference type="InterPro" id="IPR033640">
    <property type="entry name" value="FAR_C"/>
</dbReference>
<dbReference type="InterPro" id="IPR026055">
    <property type="entry name" value="FAR"/>
</dbReference>
<comment type="function">
    <text evidence="11">Catalyzes the reduction of fatty acyl-CoA to fatty alcohols.</text>
</comment>
<keyword evidence="9 11" id="KW-0472">Membrane</keyword>
<comment type="caution">
    <text evidence="14">The sequence shown here is derived from an EMBL/GenBank/DDBJ whole genome shotgun (WGS) entry which is preliminary data.</text>
</comment>
<proteinExistence type="inferred from homology"/>
<gene>
    <name evidence="14" type="ORF">FF38_11869</name>
</gene>
<keyword evidence="15" id="KW-1185">Reference proteome</keyword>
<evidence type="ECO:0000256" key="9">
    <source>
        <dbReference type="ARBA" id="ARBA00023136"/>
    </source>
</evidence>
<dbReference type="GO" id="GO:0102965">
    <property type="term" value="F:alcohol-forming long-chain fatty acyl-CoA reductase activity"/>
    <property type="evidence" value="ECO:0007669"/>
    <property type="project" value="UniProtKB-EC"/>
</dbReference>
<accession>A0A0L0C0L6</accession>
<keyword evidence="5 11" id="KW-0521">NADP</keyword>
<dbReference type="OrthoDB" id="429813at2759"/>
<evidence type="ECO:0000256" key="8">
    <source>
        <dbReference type="ARBA" id="ARBA00023098"/>
    </source>
</evidence>
<evidence type="ECO:0000259" key="13">
    <source>
        <dbReference type="Pfam" id="PF07993"/>
    </source>
</evidence>
<dbReference type="GO" id="GO:0016020">
    <property type="term" value="C:membrane"/>
    <property type="evidence" value="ECO:0007669"/>
    <property type="project" value="UniProtKB-SubCell"/>
</dbReference>
<feature type="transmembrane region" description="Helical" evidence="11">
    <location>
        <begin position="475"/>
        <end position="498"/>
    </location>
</feature>
<keyword evidence="3 11" id="KW-0444">Lipid biosynthesis</keyword>
<protein>
    <recommendedName>
        <fullName evidence="11">Fatty acyl-CoA reductase</fullName>
        <ecNumber evidence="11">1.2.1.84</ecNumber>
    </recommendedName>
</protein>
<dbReference type="EC" id="1.2.1.84" evidence="11"/>
<keyword evidence="6 11" id="KW-1133">Transmembrane helix</keyword>
<evidence type="ECO:0000256" key="3">
    <source>
        <dbReference type="ARBA" id="ARBA00022516"/>
    </source>
</evidence>
<feature type="domain" description="Fatty acyl-CoA reductase C-terminal" evidence="12">
    <location>
        <begin position="368"/>
        <end position="460"/>
    </location>
</feature>
<dbReference type="STRING" id="7375.A0A0L0C0L6"/>
<dbReference type="EMBL" id="JRES01001160">
    <property type="protein sequence ID" value="KNC24974.1"/>
    <property type="molecule type" value="Genomic_DNA"/>
</dbReference>
<evidence type="ECO:0000313" key="15">
    <source>
        <dbReference type="Proteomes" id="UP000037069"/>
    </source>
</evidence>
<feature type="transmembrane region" description="Helical" evidence="11">
    <location>
        <begin position="341"/>
        <end position="360"/>
    </location>
</feature>
<dbReference type="PANTHER" id="PTHR11011:SF60">
    <property type="entry name" value="FATTY ACYL-COA REDUCTASE-RELATED"/>
    <property type="match status" value="1"/>
</dbReference>
<evidence type="ECO:0000256" key="11">
    <source>
        <dbReference type="RuleBase" id="RU363097"/>
    </source>
</evidence>
<comment type="similarity">
    <text evidence="2 11">Belongs to the fatty acyl-CoA reductase family.</text>
</comment>
<dbReference type="Proteomes" id="UP000037069">
    <property type="component" value="Unassembled WGS sequence"/>
</dbReference>
<comment type="catalytic activity">
    <reaction evidence="10 11">
        <text>a long-chain fatty acyl-CoA + 2 NADPH + 2 H(+) = a long-chain primary fatty alcohol + 2 NADP(+) + CoA</text>
        <dbReference type="Rhea" id="RHEA:52716"/>
        <dbReference type="ChEBI" id="CHEBI:15378"/>
        <dbReference type="ChEBI" id="CHEBI:57287"/>
        <dbReference type="ChEBI" id="CHEBI:57783"/>
        <dbReference type="ChEBI" id="CHEBI:58349"/>
        <dbReference type="ChEBI" id="CHEBI:77396"/>
        <dbReference type="ChEBI" id="CHEBI:83139"/>
        <dbReference type="EC" id="1.2.1.84"/>
    </reaction>
</comment>
<evidence type="ECO:0000256" key="2">
    <source>
        <dbReference type="ARBA" id="ARBA00005928"/>
    </source>
</evidence>
<dbReference type="AlphaFoldDB" id="A0A0L0C0L6"/>
<feature type="transmembrane region" description="Helical" evidence="11">
    <location>
        <begin position="366"/>
        <end position="384"/>
    </location>
</feature>
<keyword evidence="7 11" id="KW-0560">Oxidoreductase</keyword>
<dbReference type="OMA" id="WYPFLHT"/>
<dbReference type="InterPro" id="IPR013120">
    <property type="entry name" value="FAR_NAD-bd"/>
</dbReference>
<keyword evidence="8 11" id="KW-0443">Lipid metabolism</keyword>
<evidence type="ECO:0000313" key="14">
    <source>
        <dbReference type="EMBL" id="KNC24974.1"/>
    </source>
</evidence>
<sequence length="504" mass="57500">METKQMETNIQNFYKNKVVFLTGGTGFLGKVFIEKLLRSTDVAKVYVLTRPKAGVDINERFSKILKDPLFEKLCTIKPNPMKYIKPIAGDCTLSNLGISSAEDREELIENVDIVVHVAATVRFNEPLSNATKINVQATVELINLAKEMKKLKSFVHVSSAFANCLVFNASETYYTEYLGISSDKLLQIKDVLGDETLDRMEGELVGKFPNTYCYTKSLAEEAVLTKANNLPICIFRPGIILPTSDEPLTGWIDNLYGPMSVLYGSAYGVLRVMYGCPTNKAGLVPVDYCANMMLACGWYTATAVKQIPSKDPPIYSLVPDETNLLEWGAYKKYVEVHGVQIPLSTMIWYPFLIFASNVWYYKFLCFVYHTVPGYIIDFLLLVIGKKPRMTKAYKKIHMQCGLLRYFLDNEFTFDTTNAKQLWKSMSVDDQKLFKFDMRSLNWSNYFYNSLFGLRKFLAKDEPDTIPKAKKLLRRLYFAHCTVQTLVCVGVLWLLWIILKLIFLS</sequence>
<dbReference type="GO" id="GO:0005777">
    <property type="term" value="C:peroxisome"/>
    <property type="evidence" value="ECO:0007669"/>
    <property type="project" value="TreeGrafter"/>
</dbReference>
<evidence type="ECO:0000256" key="5">
    <source>
        <dbReference type="ARBA" id="ARBA00022857"/>
    </source>
</evidence>
<dbReference type="InterPro" id="IPR036291">
    <property type="entry name" value="NAD(P)-bd_dom_sf"/>
</dbReference>
<evidence type="ECO:0000256" key="1">
    <source>
        <dbReference type="ARBA" id="ARBA00004141"/>
    </source>
</evidence>
<dbReference type="FunFam" id="3.40.50.720:FF:000143">
    <property type="entry name" value="Fatty acyl-CoA reductase"/>
    <property type="match status" value="1"/>
</dbReference>
<organism evidence="14 15">
    <name type="scientific">Lucilia cuprina</name>
    <name type="common">Green bottle fly</name>
    <name type="synonym">Australian sheep blowfly</name>
    <dbReference type="NCBI Taxonomy" id="7375"/>
    <lineage>
        <taxon>Eukaryota</taxon>
        <taxon>Metazoa</taxon>
        <taxon>Ecdysozoa</taxon>
        <taxon>Arthropoda</taxon>
        <taxon>Hexapoda</taxon>
        <taxon>Insecta</taxon>
        <taxon>Pterygota</taxon>
        <taxon>Neoptera</taxon>
        <taxon>Endopterygota</taxon>
        <taxon>Diptera</taxon>
        <taxon>Brachycera</taxon>
        <taxon>Muscomorpha</taxon>
        <taxon>Oestroidea</taxon>
        <taxon>Calliphoridae</taxon>
        <taxon>Luciliinae</taxon>
        <taxon>Lucilia</taxon>
    </lineage>
</organism>
<dbReference type="PANTHER" id="PTHR11011">
    <property type="entry name" value="MALE STERILITY PROTEIN 2-RELATED"/>
    <property type="match status" value="1"/>
</dbReference>
<evidence type="ECO:0000256" key="7">
    <source>
        <dbReference type="ARBA" id="ARBA00023002"/>
    </source>
</evidence>
<comment type="subcellular location">
    <subcellularLocation>
        <location evidence="1">Membrane</location>
        <topology evidence="1">Multi-pass membrane protein</topology>
    </subcellularLocation>
</comment>
<evidence type="ECO:0000256" key="6">
    <source>
        <dbReference type="ARBA" id="ARBA00022989"/>
    </source>
</evidence>
<feature type="domain" description="Thioester reductase (TE)" evidence="13">
    <location>
        <begin position="21"/>
        <end position="293"/>
    </location>
</feature>
<dbReference type="Gene3D" id="3.40.50.720">
    <property type="entry name" value="NAD(P)-binding Rossmann-like Domain"/>
    <property type="match status" value="1"/>
</dbReference>
<dbReference type="CDD" id="cd09071">
    <property type="entry name" value="FAR_C"/>
    <property type="match status" value="1"/>
</dbReference>
<keyword evidence="4 11" id="KW-0812">Transmembrane</keyword>
<evidence type="ECO:0000256" key="10">
    <source>
        <dbReference type="ARBA" id="ARBA00052530"/>
    </source>
</evidence>
<evidence type="ECO:0000256" key="4">
    <source>
        <dbReference type="ARBA" id="ARBA00022692"/>
    </source>
</evidence>
<dbReference type="Pfam" id="PF07993">
    <property type="entry name" value="NAD_binding_4"/>
    <property type="match status" value="1"/>
</dbReference>
<name>A0A0L0C0L6_LUCCU</name>
<evidence type="ECO:0000259" key="12">
    <source>
        <dbReference type="Pfam" id="PF03015"/>
    </source>
</evidence>
<dbReference type="SUPFAM" id="SSF51735">
    <property type="entry name" value="NAD(P)-binding Rossmann-fold domains"/>
    <property type="match status" value="1"/>
</dbReference>
<dbReference type="Pfam" id="PF03015">
    <property type="entry name" value="Sterile"/>
    <property type="match status" value="1"/>
</dbReference>
<reference evidence="14 15" key="1">
    <citation type="journal article" date="2015" name="Nat. Commun.">
        <title>Lucilia cuprina genome unlocks parasitic fly biology to underpin future interventions.</title>
        <authorList>
            <person name="Anstead C.A."/>
            <person name="Korhonen P.K."/>
            <person name="Young N.D."/>
            <person name="Hall R.S."/>
            <person name="Jex A.R."/>
            <person name="Murali S.C."/>
            <person name="Hughes D.S."/>
            <person name="Lee S.F."/>
            <person name="Perry T."/>
            <person name="Stroehlein A.J."/>
            <person name="Ansell B.R."/>
            <person name="Breugelmans B."/>
            <person name="Hofmann A."/>
            <person name="Qu J."/>
            <person name="Dugan S."/>
            <person name="Lee S.L."/>
            <person name="Chao H."/>
            <person name="Dinh H."/>
            <person name="Han Y."/>
            <person name="Doddapaneni H.V."/>
            <person name="Worley K.C."/>
            <person name="Muzny D.M."/>
            <person name="Ioannidis P."/>
            <person name="Waterhouse R.M."/>
            <person name="Zdobnov E.M."/>
            <person name="James P.J."/>
            <person name="Bagnall N.H."/>
            <person name="Kotze A.C."/>
            <person name="Gibbs R.A."/>
            <person name="Richards S."/>
            <person name="Batterham P."/>
            <person name="Gasser R.B."/>
        </authorList>
    </citation>
    <scope>NUCLEOTIDE SEQUENCE [LARGE SCALE GENOMIC DNA]</scope>
    <source>
        <strain evidence="14 15">LS</strain>
        <tissue evidence="14">Full body</tissue>
    </source>
</reference>
<dbReference type="GO" id="GO:0080019">
    <property type="term" value="F:alcohol-forming very long-chain fatty acyl-CoA reductase activity"/>
    <property type="evidence" value="ECO:0007669"/>
    <property type="project" value="InterPro"/>
</dbReference>
<dbReference type="GO" id="GO:0035336">
    <property type="term" value="P:long-chain fatty-acyl-CoA metabolic process"/>
    <property type="evidence" value="ECO:0007669"/>
    <property type="project" value="TreeGrafter"/>
</dbReference>